<dbReference type="Gene3D" id="1.10.260.40">
    <property type="entry name" value="lambda repressor-like DNA-binding domains"/>
    <property type="match status" value="1"/>
</dbReference>
<comment type="caution">
    <text evidence="2">The sequence shown here is derived from an EMBL/GenBank/DDBJ whole genome shotgun (WGS) entry which is preliminary data.</text>
</comment>
<dbReference type="Pfam" id="PF13560">
    <property type="entry name" value="HTH_31"/>
    <property type="match status" value="1"/>
</dbReference>
<dbReference type="SUPFAM" id="SSF47413">
    <property type="entry name" value="lambda repressor-like DNA-binding domains"/>
    <property type="match status" value="1"/>
</dbReference>
<dbReference type="InterPro" id="IPR001387">
    <property type="entry name" value="Cro/C1-type_HTH"/>
</dbReference>
<accession>C2K1V2</accession>
<evidence type="ECO:0000313" key="3">
    <source>
        <dbReference type="Proteomes" id="UP000004525"/>
    </source>
</evidence>
<keyword evidence="3" id="KW-1185">Reference proteome</keyword>
<dbReference type="EMBL" id="ACIZ01000146">
    <property type="protein sequence ID" value="EEN78730.1"/>
    <property type="molecule type" value="Genomic_DNA"/>
</dbReference>
<dbReference type="Proteomes" id="UP000004525">
    <property type="component" value="Unassembled WGS sequence"/>
</dbReference>
<evidence type="ECO:0000259" key="1">
    <source>
        <dbReference type="PROSITE" id="PS50943"/>
    </source>
</evidence>
<dbReference type="InterPro" id="IPR010982">
    <property type="entry name" value="Lambda_DNA-bd_dom_sf"/>
</dbReference>
<keyword evidence="2" id="KW-0238">DNA-binding</keyword>
<reference evidence="2" key="1">
    <citation type="submission" date="2009-01" db="EMBL/GenBank/DDBJ databases">
        <authorList>
            <person name="Qin X."/>
            <person name="Bachman B."/>
            <person name="Battles P."/>
            <person name="Bell A."/>
            <person name="Bess C."/>
            <person name="Bickham C."/>
            <person name="Chaboub L."/>
            <person name="Chen D."/>
            <person name="Coyle M."/>
            <person name="Deiros D.R."/>
            <person name="Dinh H."/>
            <person name="Forbes L."/>
            <person name="Fowler G."/>
            <person name="Francisco L."/>
            <person name="Fu Q."/>
            <person name="Gubbala S."/>
            <person name="Hale W."/>
            <person name="Han Y."/>
            <person name="Hemphill L."/>
            <person name="Highlander S.K."/>
            <person name="Hirani K."/>
            <person name="Hogues M."/>
            <person name="Jackson L."/>
            <person name="Jakkamsetti A."/>
            <person name="Javaid M."/>
            <person name="Jiang H."/>
            <person name="Korchina V."/>
            <person name="Kovar C."/>
            <person name="Lara F."/>
            <person name="Lee S."/>
            <person name="Mata R."/>
            <person name="Mathew T."/>
            <person name="Moen C."/>
            <person name="Morales K."/>
            <person name="Munidasa M."/>
            <person name="Nazareth L."/>
            <person name="Ngo R."/>
            <person name="Nguyen L."/>
            <person name="Okwuonu G."/>
            <person name="Ongeri F."/>
            <person name="Patil S."/>
            <person name="Petrosino J."/>
            <person name="Pham C."/>
            <person name="Pham P."/>
            <person name="Pu L.-L."/>
            <person name="Puazo M."/>
            <person name="Raj R."/>
            <person name="Reid J."/>
            <person name="Rouhana J."/>
            <person name="Saada N."/>
            <person name="Shang Y."/>
            <person name="Simmons D."/>
            <person name="Thornton R."/>
            <person name="Warren J."/>
            <person name="Weissenberger G."/>
            <person name="Zhang J."/>
            <person name="Zhang L."/>
            <person name="Zhou C."/>
            <person name="Zhu D."/>
            <person name="Muzny D."/>
            <person name="Worley K."/>
            <person name="Gibbs R."/>
        </authorList>
    </citation>
    <scope>NUCLEOTIDE SEQUENCE [LARGE SCALE GENOMIC DNA]</scope>
    <source>
        <strain evidence="2">LMS2-1</strain>
    </source>
</reference>
<gene>
    <name evidence="2" type="ORF">HMPREF0539_3137</name>
</gene>
<protein>
    <submittedName>
        <fullName evidence="2">DNA-binding helix-turn-helix protein</fullName>
    </submittedName>
</protein>
<evidence type="ECO:0000313" key="2">
    <source>
        <dbReference type="EMBL" id="EEN78730.1"/>
    </source>
</evidence>
<dbReference type="HOGENOM" id="CLU_1946095_0_0_9"/>
<feature type="domain" description="HTH cro/C1-type" evidence="1">
    <location>
        <begin position="18"/>
        <end position="72"/>
    </location>
</feature>
<dbReference type="GO" id="GO:0003677">
    <property type="term" value="F:DNA binding"/>
    <property type="evidence" value="ECO:0007669"/>
    <property type="project" value="UniProtKB-KW"/>
</dbReference>
<dbReference type="CDD" id="cd00093">
    <property type="entry name" value="HTH_XRE"/>
    <property type="match status" value="1"/>
</dbReference>
<organism evidence="2 3">
    <name type="scientific">Lacticaseibacillus rhamnosus (strain LMS2-1)</name>
    <dbReference type="NCBI Taxonomy" id="525361"/>
    <lineage>
        <taxon>Bacteria</taxon>
        <taxon>Bacillati</taxon>
        <taxon>Bacillota</taxon>
        <taxon>Bacilli</taxon>
        <taxon>Lactobacillales</taxon>
        <taxon>Lactobacillaceae</taxon>
        <taxon>Lacticaseibacillus</taxon>
    </lineage>
</organism>
<proteinExistence type="predicted"/>
<sequence>MKRSVVKLMITNGVGSVLRQIRKSRGESIVEVAKATHTSPASFTKWENDQTIPSERSIRKLAEYYQTDPLELLGVAYPDKYAKQQEQEKAAAEGSTIRIEDLIGNNSVLTYNGSPLSSGTKSLVAAFIAGLIISQPE</sequence>
<dbReference type="SMART" id="SM00530">
    <property type="entry name" value="HTH_XRE"/>
    <property type="match status" value="1"/>
</dbReference>
<dbReference type="AlphaFoldDB" id="C2K1V2"/>
<dbReference type="PROSITE" id="PS50943">
    <property type="entry name" value="HTH_CROC1"/>
    <property type="match status" value="1"/>
</dbReference>
<name>C2K1V2_LACRM</name>